<feature type="transmembrane region" description="Helical" evidence="1">
    <location>
        <begin position="40"/>
        <end position="58"/>
    </location>
</feature>
<evidence type="ECO:0000313" key="2">
    <source>
        <dbReference type="EMBL" id="JAP10113.1"/>
    </source>
</evidence>
<accession>A0A0V0GPD0</accession>
<feature type="transmembrane region" description="Helical" evidence="1">
    <location>
        <begin position="67"/>
        <end position="84"/>
    </location>
</feature>
<name>A0A0V0GPD0_SOLCH</name>
<keyword evidence="1" id="KW-0812">Transmembrane</keyword>
<organism evidence="2">
    <name type="scientific">Solanum chacoense</name>
    <name type="common">Chaco potato</name>
    <dbReference type="NCBI Taxonomy" id="4108"/>
    <lineage>
        <taxon>Eukaryota</taxon>
        <taxon>Viridiplantae</taxon>
        <taxon>Streptophyta</taxon>
        <taxon>Embryophyta</taxon>
        <taxon>Tracheophyta</taxon>
        <taxon>Spermatophyta</taxon>
        <taxon>Magnoliopsida</taxon>
        <taxon>eudicotyledons</taxon>
        <taxon>Gunneridae</taxon>
        <taxon>Pentapetalae</taxon>
        <taxon>asterids</taxon>
        <taxon>lamiids</taxon>
        <taxon>Solanales</taxon>
        <taxon>Solanaceae</taxon>
        <taxon>Solanoideae</taxon>
        <taxon>Solaneae</taxon>
        <taxon>Solanum</taxon>
    </lineage>
</organism>
<dbReference type="EMBL" id="GEDG01033713">
    <property type="protein sequence ID" value="JAP10113.1"/>
    <property type="molecule type" value="Transcribed_RNA"/>
</dbReference>
<protein>
    <submittedName>
        <fullName evidence="2">Putative ovule protein</fullName>
    </submittedName>
</protein>
<keyword evidence="1" id="KW-0472">Membrane</keyword>
<reference evidence="2" key="1">
    <citation type="submission" date="2015-12" db="EMBL/GenBank/DDBJ databases">
        <title>Gene expression during late stages of embryo sac development: a critical building block for successful pollen-pistil interactions.</title>
        <authorList>
            <person name="Liu Y."/>
            <person name="Joly V."/>
            <person name="Sabar M."/>
            <person name="Matton D.P."/>
        </authorList>
    </citation>
    <scope>NUCLEOTIDE SEQUENCE</scope>
</reference>
<dbReference type="AlphaFoldDB" id="A0A0V0GPD0"/>
<sequence length="85" mass="9785">MLLLCNMIYCAEDLLEIASLHTKVGVKFAYILPSRDPNRSFVAVVFVLKIGIVIRYVLCLSFFISRFVKVLLFCIFEFCYLLPLA</sequence>
<proteinExistence type="predicted"/>
<keyword evidence="1" id="KW-1133">Transmembrane helix</keyword>
<evidence type="ECO:0000256" key="1">
    <source>
        <dbReference type="SAM" id="Phobius"/>
    </source>
</evidence>